<gene>
    <name evidence="1" type="ORF">HAX54_038868</name>
</gene>
<name>A0ABS8SIG4_DATST</name>
<evidence type="ECO:0008006" key="3">
    <source>
        <dbReference type="Google" id="ProtNLM"/>
    </source>
</evidence>
<comment type="caution">
    <text evidence="1">The sequence shown here is derived from an EMBL/GenBank/DDBJ whole genome shotgun (WGS) entry which is preliminary data.</text>
</comment>
<evidence type="ECO:0000313" key="2">
    <source>
        <dbReference type="Proteomes" id="UP000823775"/>
    </source>
</evidence>
<sequence length="309" mass="33880">MVVAEDSTASSDGGGVVVEEEAAMTLDIIIMIEATVVIVVDSDGCDDKDGWRLVDNGGGGWIESPSVLEADCVLREGERWMDGNLLRIYRRSEEIHVNVQRRVGTSVINVTGLPLHLWCNDLFKNVGEECGDFLEPDYSLMDISTVRILVSKRGRVLVYMVVEGREEKFKTGRFTKSRGKTRPEAIRRGPLPLSTELSRKGAIKSPLGVTESFAEHATQNFDTVKADSGGKFAGGARNLCREATETSNLANKGNGDFRGQVYGATNALTHKDGRGRNDSRQGRMWGLVLMMEGKNFPSQSLISLLNLPK</sequence>
<accession>A0ABS8SIG4</accession>
<dbReference type="EMBL" id="JACEIK010000534">
    <property type="protein sequence ID" value="MCD7458671.1"/>
    <property type="molecule type" value="Genomic_DNA"/>
</dbReference>
<protein>
    <recommendedName>
        <fullName evidence="3">DUF4283 domain-containing protein</fullName>
    </recommendedName>
</protein>
<keyword evidence="2" id="KW-1185">Reference proteome</keyword>
<organism evidence="1 2">
    <name type="scientific">Datura stramonium</name>
    <name type="common">Jimsonweed</name>
    <name type="synonym">Common thornapple</name>
    <dbReference type="NCBI Taxonomy" id="4076"/>
    <lineage>
        <taxon>Eukaryota</taxon>
        <taxon>Viridiplantae</taxon>
        <taxon>Streptophyta</taxon>
        <taxon>Embryophyta</taxon>
        <taxon>Tracheophyta</taxon>
        <taxon>Spermatophyta</taxon>
        <taxon>Magnoliopsida</taxon>
        <taxon>eudicotyledons</taxon>
        <taxon>Gunneridae</taxon>
        <taxon>Pentapetalae</taxon>
        <taxon>asterids</taxon>
        <taxon>lamiids</taxon>
        <taxon>Solanales</taxon>
        <taxon>Solanaceae</taxon>
        <taxon>Solanoideae</taxon>
        <taxon>Datureae</taxon>
        <taxon>Datura</taxon>
    </lineage>
</organism>
<reference evidence="1 2" key="1">
    <citation type="journal article" date="2021" name="BMC Genomics">
        <title>Datura genome reveals duplications of psychoactive alkaloid biosynthetic genes and high mutation rate following tissue culture.</title>
        <authorList>
            <person name="Rajewski A."/>
            <person name="Carter-House D."/>
            <person name="Stajich J."/>
            <person name="Litt A."/>
        </authorList>
    </citation>
    <scope>NUCLEOTIDE SEQUENCE [LARGE SCALE GENOMIC DNA]</scope>
    <source>
        <strain evidence="1">AR-01</strain>
    </source>
</reference>
<evidence type="ECO:0000313" key="1">
    <source>
        <dbReference type="EMBL" id="MCD7458671.1"/>
    </source>
</evidence>
<dbReference type="Proteomes" id="UP000823775">
    <property type="component" value="Unassembled WGS sequence"/>
</dbReference>
<proteinExistence type="predicted"/>